<reference evidence="3" key="1">
    <citation type="submission" date="2015-11" db="EMBL/GenBank/DDBJ databases">
        <authorList>
            <person name="Seth-Smith H.M.B."/>
        </authorList>
    </citation>
    <scope>NUCLEOTIDE SEQUENCE [LARGE SCALE GENOMIC DNA]</scope>
    <source>
        <strain evidence="3">2013Ark11</strain>
    </source>
</reference>
<dbReference type="AlphaFoldDB" id="A0A0S4M5I1"/>
<accession>A0A0S4M5I1</accession>
<dbReference type="EMBL" id="LN906597">
    <property type="protein sequence ID" value="CUT17501.1"/>
    <property type="molecule type" value="Genomic_DNA"/>
</dbReference>
<keyword evidence="1" id="KW-1133">Transmembrane helix</keyword>
<name>A0A0S4M5I1_9BURK</name>
<dbReference type="Proteomes" id="UP000198651">
    <property type="component" value="Chromosome I"/>
</dbReference>
<evidence type="ECO:0000313" key="2">
    <source>
        <dbReference type="EMBL" id="CUT17501.1"/>
    </source>
</evidence>
<dbReference type="RefSeq" id="WP_092342926.1">
    <property type="nucleotide sequence ID" value="NZ_FLSL01000085.1"/>
</dbReference>
<feature type="transmembrane region" description="Helical" evidence="1">
    <location>
        <begin position="15"/>
        <end position="34"/>
    </location>
</feature>
<evidence type="ECO:0000256" key="1">
    <source>
        <dbReference type="SAM" id="Phobius"/>
    </source>
</evidence>
<dbReference type="STRING" id="1561003.Ark11_0665"/>
<dbReference type="OrthoDB" id="9862556at2"/>
<protein>
    <submittedName>
        <fullName evidence="2">Putative membrane protein</fullName>
    </submittedName>
</protein>
<evidence type="ECO:0000313" key="3">
    <source>
        <dbReference type="Proteomes" id="UP000198651"/>
    </source>
</evidence>
<keyword evidence="1" id="KW-0472">Membrane</keyword>
<organism evidence="2 3">
    <name type="scientific">Candidatus Ichthyocystis hellenicum</name>
    <dbReference type="NCBI Taxonomy" id="1561003"/>
    <lineage>
        <taxon>Bacteria</taxon>
        <taxon>Pseudomonadati</taxon>
        <taxon>Pseudomonadota</taxon>
        <taxon>Betaproteobacteria</taxon>
        <taxon>Burkholderiales</taxon>
        <taxon>Candidatus Ichthyocystis</taxon>
    </lineage>
</organism>
<keyword evidence="3" id="KW-1185">Reference proteome</keyword>
<gene>
    <name evidence="2" type="ORF">Ark11_0665</name>
</gene>
<proteinExistence type="predicted"/>
<keyword evidence="1" id="KW-0812">Transmembrane</keyword>
<sequence length="234" mass="26378">MKSYYRLPLKEKGSFLIETLVAVAILTGSVLGVFKVISINDYAEYDYIQRVVISTEIYNYYSICSVLLSRKFSQNFNQIKIHFPDLSTTASVASNCNTGASEADFVPTLAGNGYKDQRDLWLSNVLRNHSLPLINSKVAIGIVAINRLGSQRAVFTAYACFKSLNMKENHYSFSGALPLTDIHSVNIDGQPIEDIVWCQLDSIPDAACRFFYENGRPRPYVVNYKLPYTVDRKE</sequence>